<keyword evidence="4" id="KW-0812">Transmembrane</keyword>
<evidence type="ECO:0000256" key="3">
    <source>
        <dbReference type="ARBA" id="ARBA00022448"/>
    </source>
</evidence>
<dbReference type="OrthoDB" id="342981at2759"/>
<dbReference type="SUPFAM" id="SSF58038">
    <property type="entry name" value="SNARE fusion complex"/>
    <property type="match status" value="1"/>
</dbReference>
<dbReference type="GO" id="GO:0006890">
    <property type="term" value="P:retrograde vesicle-mediated transport, Golgi to endoplasmic reticulum"/>
    <property type="evidence" value="ECO:0007669"/>
    <property type="project" value="TreeGrafter"/>
</dbReference>
<comment type="subcellular location">
    <subcellularLocation>
        <location evidence="1">Membrane</location>
        <topology evidence="1">Single-pass type IV membrane protein</topology>
    </subcellularLocation>
</comment>
<dbReference type="GeneID" id="54422902"/>
<dbReference type="InterPro" id="IPR000727">
    <property type="entry name" value="T_SNARE_dom"/>
</dbReference>
<evidence type="ECO:0000256" key="10">
    <source>
        <dbReference type="SAM" id="MobiDB-lite"/>
    </source>
</evidence>
<protein>
    <recommendedName>
        <fullName evidence="11">t-SNARE coiled-coil homology domain-containing protein</fullName>
    </recommendedName>
</protein>
<dbReference type="GO" id="GO:0031201">
    <property type="term" value="C:SNARE complex"/>
    <property type="evidence" value="ECO:0007669"/>
    <property type="project" value="TreeGrafter"/>
</dbReference>
<feature type="compositionally biased region" description="Low complexity" evidence="10">
    <location>
        <begin position="72"/>
        <end position="87"/>
    </location>
</feature>
<name>A0A6G1G5N0_9PEZI</name>
<keyword evidence="8" id="KW-0472">Membrane</keyword>
<keyword evidence="3" id="KW-0813">Transport</keyword>
<reference evidence="14" key="2">
    <citation type="submission" date="2020-04" db="EMBL/GenBank/DDBJ databases">
        <authorList>
            <consortium name="NCBI Genome Project"/>
        </authorList>
    </citation>
    <scope>NUCLEOTIDE SEQUENCE</scope>
    <source>
        <strain evidence="14">CBS 781.70</strain>
    </source>
</reference>
<dbReference type="GO" id="GO:0005783">
    <property type="term" value="C:endoplasmic reticulum"/>
    <property type="evidence" value="ECO:0007669"/>
    <property type="project" value="TreeGrafter"/>
</dbReference>
<evidence type="ECO:0000256" key="2">
    <source>
        <dbReference type="ARBA" id="ARBA00009063"/>
    </source>
</evidence>
<dbReference type="Gene3D" id="1.20.5.110">
    <property type="match status" value="1"/>
</dbReference>
<evidence type="ECO:0000256" key="7">
    <source>
        <dbReference type="ARBA" id="ARBA00023054"/>
    </source>
</evidence>
<feature type="coiled-coil region" evidence="9">
    <location>
        <begin position="255"/>
        <end position="298"/>
    </location>
</feature>
<keyword evidence="5" id="KW-0653">Protein transport</keyword>
<accession>A0A6G1G5N0</accession>
<comment type="similarity">
    <text evidence="2">Belongs to the syntaxin family.</text>
</comment>
<reference evidence="12 14" key="1">
    <citation type="submission" date="2020-01" db="EMBL/GenBank/DDBJ databases">
        <authorList>
            <consortium name="DOE Joint Genome Institute"/>
            <person name="Haridas S."/>
            <person name="Albert R."/>
            <person name="Binder M."/>
            <person name="Bloem J."/>
            <person name="Labutti K."/>
            <person name="Salamov A."/>
            <person name="Andreopoulos B."/>
            <person name="Baker S.E."/>
            <person name="Barry K."/>
            <person name="Bills G."/>
            <person name="Bluhm B.H."/>
            <person name="Cannon C."/>
            <person name="Castanera R."/>
            <person name="Culley D.E."/>
            <person name="Daum C."/>
            <person name="Ezra D."/>
            <person name="Gonzalez J.B."/>
            <person name="Henrissat B."/>
            <person name="Kuo A."/>
            <person name="Liang C."/>
            <person name="Lipzen A."/>
            <person name="Lutzoni F."/>
            <person name="Magnuson J."/>
            <person name="Mondo S."/>
            <person name="Nolan M."/>
            <person name="Ohm R."/>
            <person name="Pangilinan J."/>
            <person name="Park H.-J."/>
            <person name="Ramirez L."/>
            <person name="Alfaro M."/>
            <person name="Sun H."/>
            <person name="Tritt A."/>
            <person name="Yoshinaga Y."/>
            <person name="Zwiers L.-H."/>
            <person name="Turgeon B.G."/>
            <person name="Goodwin S.B."/>
            <person name="Spatafora J.W."/>
            <person name="Crous P.W."/>
            <person name="Grigoriev I.V."/>
        </authorList>
    </citation>
    <scope>NUCLEOTIDE SEQUENCE</scope>
    <source>
        <strain evidence="12 14">CBS 781.70</strain>
    </source>
</reference>
<reference evidence="14" key="3">
    <citation type="submission" date="2025-04" db="UniProtKB">
        <authorList>
            <consortium name="RefSeq"/>
        </authorList>
    </citation>
    <scope>IDENTIFICATION</scope>
    <source>
        <strain evidence="14">CBS 781.70</strain>
    </source>
</reference>
<proteinExistence type="inferred from homology"/>
<keyword evidence="13" id="KW-1185">Reference proteome</keyword>
<dbReference type="RefSeq" id="XP_033534877.1">
    <property type="nucleotide sequence ID" value="XM_033682332.1"/>
</dbReference>
<evidence type="ECO:0000256" key="6">
    <source>
        <dbReference type="ARBA" id="ARBA00022989"/>
    </source>
</evidence>
<dbReference type="PANTHER" id="PTHR15959">
    <property type="entry name" value="SYNTAXIN-18"/>
    <property type="match status" value="1"/>
</dbReference>
<organism evidence="12">
    <name type="scientific">Eremomyces bilateralis CBS 781.70</name>
    <dbReference type="NCBI Taxonomy" id="1392243"/>
    <lineage>
        <taxon>Eukaryota</taxon>
        <taxon>Fungi</taxon>
        <taxon>Dikarya</taxon>
        <taxon>Ascomycota</taxon>
        <taxon>Pezizomycotina</taxon>
        <taxon>Dothideomycetes</taxon>
        <taxon>Dothideomycetes incertae sedis</taxon>
        <taxon>Eremomycetales</taxon>
        <taxon>Eremomycetaceae</taxon>
        <taxon>Eremomyces</taxon>
    </lineage>
</organism>
<evidence type="ECO:0000259" key="11">
    <source>
        <dbReference type="PROSITE" id="PS50192"/>
    </source>
</evidence>
<sequence length="375" mass="41180">MDISPIFNAALKQHSTPPISPKPLDLSRIDKFLKEAYAINAQISKLHAYLQQIRPSYLALPLHQTHRAARRPSLSSSLSTLSSSTTLTPPPPTSATTPLTAPERHQIDASTSTLLRNLASSITALSTAVTTHLDSSVTSTQKNAVARTLERWAAGGARSEEEVAEETQGRQRREFWEGVAADLRGRLRRVGEVQGGMVEVWVERERERARSLWGKGGAGGRVGGGIGGRVGGKGMGKEEMEFFRGVGGAASAEEVEEGESQRRELEGQMSQEELQMLQEEEDLILKQAERDMEQIRQTQQSMVTIAELNTQLATEISVQADHISQLQEDAMDTAVNVDRGTKELKRASERKSTAQMVFWATGAFCSTMIVWDLIT</sequence>
<dbReference type="Proteomes" id="UP000504638">
    <property type="component" value="Unplaced"/>
</dbReference>
<feature type="region of interest" description="Disordered" evidence="10">
    <location>
        <begin position="68"/>
        <end position="104"/>
    </location>
</feature>
<dbReference type="InterPro" id="IPR019529">
    <property type="entry name" value="Syntaxin-18_N"/>
</dbReference>
<dbReference type="PROSITE" id="PS50192">
    <property type="entry name" value="T_SNARE"/>
    <property type="match status" value="1"/>
</dbReference>
<gene>
    <name evidence="12 14" type="ORF">P152DRAFT_502378</name>
</gene>
<dbReference type="Pfam" id="PF10496">
    <property type="entry name" value="Syntaxin-18_N"/>
    <property type="match status" value="1"/>
</dbReference>
<evidence type="ECO:0000313" key="13">
    <source>
        <dbReference type="Proteomes" id="UP000504638"/>
    </source>
</evidence>
<evidence type="ECO:0000256" key="8">
    <source>
        <dbReference type="ARBA" id="ARBA00023136"/>
    </source>
</evidence>
<evidence type="ECO:0000256" key="1">
    <source>
        <dbReference type="ARBA" id="ARBA00004211"/>
    </source>
</evidence>
<feature type="domain" description="T-SNARE coiled-coil homology" evidence="11">
    <location>
        <begin position="285"/>
        <end position="347"/>
    </location>
</feature>
<dbReference type="AlphaFoldDB" id="A0A6G1G5N0"/>
<keyword evidence="7 9" id="KW-0175">Coiled coil</keyword>
<keyword evidence="6" id="KW-1133">Transmembrane helix</keyword>
<dbReference type="EMBL" id="ML975155">
    <property type="protein sequence ID" value="KAF1813246.1"/>
    <property type="molecule type" value="Genomic_DNA"/>
</dbReference>
<evidence type="ECO:0000256" key="4">
    <source>
        <dbReference type="ARBA" id="ARBA00022692"/>
    </source>
</evidence>
<dbReference type="PANTHER" id="PTHR15959:SF0">
    <property type="entry name" value="SYNTAXIN-18"/>
    <property type="match status" value="1"/>
</dbReference>
<dbReference type="GO" id="GO:0015031">
    <property type="term" value="P:protein transport"/>
    <property type="evidence" value="ECO:0007669"/>
    <property type="project" value="UniProtKB-KW"/>
</dbReference>
<evidence type="ECO:0000313" key="12">
    <source>
        <dbReference type="EMBL" id="KAF1813246.1"/>
    </source>
</evidence>
<evidence type="ECO:0000313" key="14">
    <source>
        <dbReference type="RefSeq" id="XP_033534877.1"/>
    </source>
</evidence>
<evidence type="ECO:0000256" key="9">
    <source>
        <dbReference type="SAM" id="Coils"/>
    </source>
</evidence>
<evidence type="ECO:0000256" key="5">
    <source>
        <dbReference type="ARBA" id="ARBA00022927"/>
    </source>
</evidence>